<proteinExistence type="predicted"/>
<gene>
    <name evidence="2" type="ORF">CKO28_05075</name>
</gene>
<dbReference type="CDD" id="cd00085">
    <property type="entry name" value="HNHc"/>
    <property type="match status" value="1"/>
</dbReference>
<dbReference type="Pfam" id="PF14279">
    <property type="entry name" value="HNH_5"/>
    <property type="match status" value="1"/>
</dbReference>
<keyword evidence="2" id="KW-0255">Endonuclease</keyword>
<keyword evidence="3" id="KW-1185">Reference proteome</keyword>
<protein>
    <submittedName>
        <fullName evidence="2">HNH endonuclease</fullName>
    </submittedName>
</protein>
<keyword evidence="2" id="KW-0540">Nuclease</keyword>
<comment type="caution">
    <text evidence="2">The sequence shown here is derived from an EMBL/GenBank/DDBJ whole genome shotgun (WGS) entry which is preliminary data.</text>
</comment>
<evidence type="ECO:0000313" key="3">
    <source>
        <dbReference type="Proteomes" id="UP001296873"/>
    </source>
</evidence>
<dbReference type="PANTHER" id="PTHR33877">
    <property type="entry name" value="SLL1193 PROTEIN"/>
    <property type="match status" value="1"/>
</dbReference>
<dbReference type="SMART" id="SM00507">
    <property type="entry name" value="HNHc"/>
    <property type="match status" value="1"/>
</dbReference>
<sequence length="183" mass="20581">MIAPSACPALVLNADFRPLSLLPLSTWSWQDALRAVLERRVTPVAYYDRCVRSPSTELRLPAVIALKRYISLDRPAPLTRLNLFLRDDFTCLFCGLRLAVEQLTFDHVCPRAQGGISSFGNLATGCGACNGRKADRTPEQAGMPLLKQPCHPTLAQLNVQARRHPPRFIRPEWVDYWTVELEP</sequence>
<dbReference type="PANTHER" id="PTHR33877:SF2">
    <property type="entry name" value="OS07G0170200 PROTEIN"/>
    <property type="match status" value="1"/>
</dbReference>
<dbReference type="Proteomes" id="UP001296873">
    <property type="component" value="Unassembled WGS sequence"/>
</dbReference>
<dbReference type="InterPro" id="IPR029471">
    <property type="entry name" value="HNH_5"/>
</dbReference>
<organism evidence="2 3">
    <name type="scientific">Rhodovibrio sodomensis</name>
    <dbReference type="NCBI Taxonomy" id="1088"/>
    <lineage>
        <taxon>Bacteria</taxon>
        <taxon>Pseudomonadati</taxon>
        <taxon>Pseudomonadota</taxon>
        <taxon>Alphaproteobacteria</taxon>
        <taxon>Rhodospirillales</taxon>
        <taxon>Rhodovibrionaceae</taxon>
        <taxon>Rhodovibrio</taxon>
    </lineage>
</organism>
<reference evidence="2 3" key="1">
    <citation type="journal article" date="2020" name="Microorganisms">
        <title>Osmotic Adaptation and Compatible Solute Biosynthesis of Phototrophic Bacteria as Revealed from Genome Analyses.</title>
        <authorList>
            <person name="Imhoff J.F."/>
            <person name="Rahn T."/>
            <person name="Kunzel S."/>
            <person name="Keller A."/>
            <person name="Neulinger S.C."/>
        </authorList>
    </citation>
    <scope>NUCLEOTIDE SEQUENCE [LARGE SCALE GENOMIC DNA]</scope>
    <source>
        <strain evidence="2 3">DSM 9895</strain>
    </source>
</reference>
<keyword evidence="2" id="KW-0378">Hydrolase</keyword>
<evidence type="ECO:0000259" key="1">
    <source>
        <dbReference type="SMART" id="SM00507"/>
    </source>
</evidence>
<name>A0ABS1DBV3_9PROT</name>
<dbReference type="InterPro" id="IPR052892">
    <property type="entry name" value="NA-targeting_endonuclease"/>
</dbReference>
<accession>A0ABS1DBV3</accession>
<dbReference type="RefSeq" id="WP_200339474.1">
    <property type="nucleotide sequence ID" value="NZ_NRRL01000006.1"/>
</dbReference>
<feature type="domain" description="HNH nuclease" evidence="1">
    <location>
        <begin position="78"/>
        <end position="131"/>
    </location>
</feature>
<evidence type="ECO:0000313" key="2">
    <source>
        <dbReference type="EMBL" id="MBK1667401.1"/>
    </source>
</evidence>
<dbReference type="Gene3D" id="1.10.30.50">
    <property type="match status" value="1"/>
</dbReference>
<dbReference type="InterPro" id="IPR003615">
    <property type="entry name" value="HNH_nuc"/>
</dbReference>
<dbReference type="EMBL" id="NRRL01000006">
    <property type="protein sequence ID" value="MBK1667401.1"/>
    <property type="molecule type" value="Genomic_DNA"/>
</dbReference>
<dbReference type="GO" id="GO:0004519">
    <property type="term" value="F:endonuclease activity"/>
    <property type="evidence" value="ECO:0007669"/>
    <property type="project" value="UniProtKB-KW"/>
</dbReference>